<proteinExistence type="predicted"/>
<sequence length="129" mass="14577">MSVVWGREAVGGWEWEARPSHTPLAYRHALLRRRALLLRHAVFLSLAAHAQLRPPRAQTADGSNGNKEQTTVTGMLASQFLMNMYIQLQDLYNPSIMSLLLIDQPNNMFLAIVTTLVITLIDMKHELLV</sequence>
<protein>
    <submittedName>
        <fullName evidence="1">Uncharacterized protein</fullName>
    </submittedName>
</protein>
<evidence type="ECO:0000313" key="2">
    <source>
        <dbReference type="Proteomes" id="UP000008021"/>
    </source>
</evidence>
<name>A0A0E0DKP5_9ORYZ</name>
<accession>A0A0E0DKP5</accession>
<dbReference type="EnsemblPlants" id="OMERI05G00040.1">
    <property type="protein sequence ID" value="OMERI05G00040.1"/>
    <property type="gene ID" value="OMERI05G00040"/>
</dbReference>
<reference evidence="1" key="1">
    <citation type="submission" date="2015-04" db="UniProtKB">
        <authorList>
            <consortium name="EnsemblPlants"/>
        </authorList>
    </citation>
    <scope>IDENTIFICATION</scope>
</reference>
<dbReference type="AlphaFoldDB" id="A0A0E0DKP5"/>
<dbReference type="Proteomes" id="UP000008021">
    <property type="component" value="Chromosome 5"/>
</dbReference>
<keyword evidence="2" id="KW-1185">Reference proteome</keyword>
<evidence type="ECO:0000313" key="1">
    <source>
        <dbReference type="EnsemblPlants" id="OMERI05G00040.1"/>
    </source>
</evidence>
<organism evidence="1">
    <name type="scientific">Oryza meridionalis</name>
    <dbReference type="NCBI Taxonomy" id="40149"/>
    <lineage>
        <taxon>Eukaryota</taxon>
        <taxon>Viridiplantae</taxon>
        <taxon>Streptophyta</taxon>
        <taxon>Embryophyta</taxon>
        <taxon>Tracheophyta</taxon>
        <taxon>Spermatophyta</taxon>
        <taxon>Magnoliopsida</taxon>
        <taxon>Liliopsida</taxon>
        <taxon>Poales</taxon>
        <taxon>Poaceae</taxon>
        <taxon>BOP clade</taxon>
        <taxon>Oryzoideae</taxon>
        <taxon>Oryzeae</taxon>
        <taxon>Oryzinae</taxon>
        <taxon>Oryza</taxon>
    </lineage>
</organism>
<dbReference type="HOGENOM" id="CLU_1952247_0_0_1"/>
<reference evidence="1" key="2">
    <citation type="submission" date="2018-05" db="EMBL/GenBank/DDBJ databases">
        <title>OmerRS3 (Oryza meridionalis Reference Sequence Version 3).</title>
        <authorList>
            <person name="Zhang J."/>
            <person name="Kudrna D."/>
            <person name="Lee S."/>
            <person name="Talag J."/>
            <person name="Welchert J."/>
            <person name="Wing R.A."/>
        </authorList>
    </citation>
    <scope>NUCLEOTIDE SEQUENCE [LARGE SCALE GENOMIC DNA]</scope>
    <source>
        <strain evidence="1">cv. OR44</strain>
    </source>
</reference>
<dbReference type="Gramene" id="OMERI05G00040.1">
    <property type="protein sequence ID" value="OMERI05G00040.1"/>
    <property type="gene ID" value="OMERI05G00040"/>
</dbReference>